<name>A0ABX1E5W3_9PROT</name>
<dbReference type="InterPro" id="IPR035906">
    <property type="entry name" value="MetI-like_sf"/>
</dbReference>
<protein>
    <submittedName>
        <fullName evidence="11">Amino acid ABC transporter permease</fullName>
    </submittedName>
</protein>
<feature type="transmembrane region" description="Helical" evidence="9">
    <location>
        <begin position="85"/>
        <end position="107"/>
    </location>
</feature>
<keyword evidence="12" id="KW-1185">Reference proteome</keyword>
<keyword evidence="8 9" id="KW-0472">Membrane</keyword>
<feature type="transmembrane region" description="Helical" evidence="9">
    <location>
        <begin position="177"/>
        <end position="196"/>
    </location>
</feature>
<evidence type="ECO:0000256" key="2">
    <source>
        <dbReference type="ARBA" id="ARBA00010072"/>
    </source>
</evidence>
<feature type="transmembrane region" description="Helical" evidence="9">
    <location>
        <begin position="352"/>
        <end position="377"/>
    </location>
</feature>
<keyword evidence="3 9" id="KW-0813">Transport</keyword>
<proteinExistence type="inferred from homology"/>
<dbReference type="PANTHER" id="PTHR30614:SF37">
    <property type="entry name" value="AMINO-ACID ABC TRANSPORTER PERMEASE PROTEIN YHDX-RELATED"/>
    <property type="match status" value="1"/>
</dbReference>
<dbReference type="SUPFAM" id="SSF161098">
    <property type="entry name" value="MetI-like"/>
    <property type="match status" value="2"/>
</dbReference>
<dbReference type="PANTHER" id="PTHR30614">
    <property type="entry name" value="MEMBRANE COMPONENT OF AMINO ACID ABC TRANSPORTER"/>
    <property type="match status" value="1"/>
</dbReference>
<evidence type="ECO:0000256" key="5">
    <source>
        <dbReference type="ARBA" id="ARBA00022692"/>
    </source>
</evidence>
<comment type="caution">
    <text evidence="11">The sequence shown here is derived from an EMBL/GenBank/DDBJ whole genome shotgun (WGS) entry which is preliminary data.</text>
</comment>
<dbReference type="PROSITE" id="PS50928">
    <property type="entry name" value="ABC_TM1"/>
    <property type="match status" value="1"/>
</dbReference>
<evidence type="ECO:0000313" key="12">
    <source>
        <dbReference type="Proteomes" id="UP000787635"/>
    </source>
</evidence>
<evidence type="ECO:0000256" key="7">
    <source>
        <dbReference type="ARBA" id="ARBA00022989"/>
    </source>
</evidence>
<dbReference type="Gene3D" id="1.10.3720.10">
    <property type="entry name" value="MetI-like"/>
    <property type="match status" value="2"/>
</dbReference>
<gene>
    <name evidence="11" type="ORF">HEQ75_17015</name>
</gene>
<dbReference type="InterPro" id="IPR010065">
    <property type="entry name" value="AA_ABC_transptr_permease_3TM"/>
</dbReference>
<comment type="similarity">
    <text evidence="2">Belongs to the binding-protein-dependent transport system permease family. HisMQ subfamily.</text>
</comment>
<dbReference type="Pfam" id="PF00528">
    <property type="entry name" value="BPD_transp_1"/>
    <property type="match status" value="1"/>
</dbReference>
<reference evidence="11 12" key="1">
    <citation type="submission" date="2020-03" db="EMBL/GenBank/DDBJ databases">
        <title>Roseomonas selenitidurans sp. nov. isolated from urban soil.</title>
        <authorList>
            <person name="Liu H."/>
        </authorList>
    </citation>
    <scope>NUCLEOTIDE SEQUENCE [LARGE SCALE GENOMIC DNA]</scope>
    <source>
        <strain evidence="11 12">BU-1</strain>
    </source>
</reference>
<dbReference type="EMBL" id="JAAVNE010000028">
    <property type="protein sequence ID" value="NKC32570.1"/>
    <property type="molecule type" value="Genomic_DNA"/>
</dbReference>
<keyword evidence="7 9" id="KW-1133">Transmembrane helix</keyword>
<keyword evidence="6" id="KW-0029">Amino-acid transport</keyword>
<comment type="subcellular location">
    <subcellularLocation>
        <location evidence="1">Cell inner membrane</location>
        <topology evidence="1">Multi-pass membrane protein</topology>
    </subcellularLocation>
    <subcellularLocation>
        <location evidence="9">Cell membrane</location>
        <topology evidence="9">Multi-pass membrane protein</topology>
    </subcellularLocation>
</comment>
<sequence>MRLGAFVNDATVRAIFYQAVTFAAVVGLIWYLVSNTIANMATRGMSAGFDFLDVSAGFNIAFTLIPYREGDSYLRVFQVGIANTLLVAVIGIVFASALGLVVGLARLSTNWLIRTLARWYVEVLRNTPLLLQIIAWYFGVFNLLPRPRESIALGGFMWLNNRGAYFPAPVPQDGFETVLGALALAVGAAIAVSVWARRRLRETGRAFPAGLVGFALVAGVPLLVYLALGAPLGWNWPALRGFNFVGGFSVPPAFCALVVALSIYTSCFIAEIVRAGIQSVGHGQTEAARALGVKPSRTMRFIILPQAMRVIIPPLISQYLNLTKNSSLAIAIGFPDLVSVWMNTSLNQSGRAIPIVAMTMGFYCVVSLIVSFALNAYNRRILLRER</sequence>
<evidence type="ECO:0000256" key="1">
    <source>
        <dbReference type="ARBA" id="ARBA00004429"/>
    </source>
</evidence>
<evidence type="ECO:0000259" key="10">
    <source>
        <dbReference type="PROSITE" id="PS50928"/>
    </source>
</evidence>
<feature type="transmembrane region" description="Helical" evidence="9">
    <location>
        <begin position="119"/>
        <end position="138"/>
    </location>
</feature>
<dbReference type="Proteomes" id="UP000787635">
    <property type="component" value="Unassembled WGS sequence"/>
</dbReference>
<dbReference type="InterPro" id="IPR043429">
    <property type="entry name" value="ArtM/GltK/GlnP/TcyL/YhdX-like"/>
</dbReference>
<feature type="domain" description="ABC transmembrane type-1" evidence="10">
    <location>
        <begin position="81"/>
        <end position="374"/>
    </location>
</feature>
<evidence type="ECO:0000256" key="6">
    <source>
        <dbReference type="ARBA" id="ARBA00022970"/>
    </source>
</evidence>
<evidence type="ECO:0000256" key="3">
    <source>
        <dbReference type="ARBA" id="ARBA00022448"/>
    </source>
</evidence>
<evidence type="ECO:0000256" key="4">
    <source>
        <dbReference type="ARBA" id="ARBA00022475"/>
    </source>
</evidence>
<evidence type="ECO:0000313" key="11">
    <source>
        <dbReference type="EMBL" id="NKC32570.1"/>
    </source>
</evidence>
<keyword evidence="5 9" id="KW-0812">Transmembrane</keyword>
<feature type="transmembrane region" description="Helical" evidence="9">
    <location>
        <begin position="248"/>
        <end position="270"/>
    </location>
</feature>
<feature type="transmembrane region" description="Helical" evidence="9">
    <location>
        <begin position="45"/>
        <end position="65"/>
    </location>
</feature>
<feature type="transmembrane region" description="Helical" evidence="9">
    <location>
        <begin position="15"/>
        <end position="33"/>
    </location>
</feature>
<keyword evidence="4" id="KW-1003">Cell membrane</keyword>
<dbReference type="CDD" id="cd06261">
    <property type="entry name" value="TM_PBP2"/>
    <property type="match status" value="1"/>
</dbReference>
<evidence type="ECO:0000256" key="9">
    <source>
        <dbReference type="RuleBase" id="RU363032"/>
    </source>
</evidence>
<feature type="transmembrane region" description="Helical" evidence="9">
    <location>
        <begin position="208"/>
        <end position="228"/>
    </location>
</feature>
<organism evidence="11 12">
    <name type="scientific">Falsiroseomonas selenitidurans</name>
    <dbReference type="NCBI Taxonomy" id="2716335"/>
    <lineage>
        <taxon>Bacteria</taxon>
        <taxon>Pseudomonadati</taxon>
        <taxon>Pseudomonadota</taxon>
        <taxon>Alphaproteobacteria</taxon>
        <taxon>Acetobacterales</taxon>
        <taxon>Roseomonadaceae</taxon>
        <taxon>Falsiroseomonas</taxon>
    </lineage>
</organism>
<dbReference type="InterPro" id="IPR000515">
    <property type="entry name" value="MetI-like"/>
</dbReference>
<accession>A0ABX1E5W3</accession>
<dbReference type="NCBIfam" id="TIGR01726">
    <property type="entry name" value="HEQRo_perm_3TM"/>
    <property type="match status" value="1"/>
</dbReference>
<evidence type="ECO:0000256" key="8">
    <source>
        <dbReference type="ARBA" id="ARBA00023136"/>
    </source>
</evidence>